<dbReference type="Gene3D" id="3.90.1570.10">
    <property type="entry name" value="tt1808, chain A"/>
    <property type="match status" value="1"/>
</dbReference>
<proteinExistence type="predicted"/>
<dbReference type="Proteomes" id="UP001264980">
    <property type="component" value="Unassembled WGS sequence"/>
</dbReference>
<protein>
    <submittedName>
        <fullName evidence="2">Uma2 family endonuclease</fullName>
    </submittedName>
</protein>
<dbReference type="SUPFAM" id="SSF52980">
    <property type="entry name" value="Restriction endonuclease-like"/>
    <property type="match status" value="1"/>
</dbReference>
<evidence type="ECO:0000313" key="2">
    <source>
        <dbReference type="EMBL" id="MDR6803058.1"/>
    </source>
</evidence>
<dbReference type="CDD" id="cd06260">
    <property type="entry name" value="DUF820-like"/>
    <property type="match status" value="1"/>
</dbReference>
<sequence>MQEKVNWLSFWQMLIFDKKHIMILPLNIPAHPHFTDDELVAFCVANPNLMVERDEHGQLHITMTPTFLLGSSNNSELIGELIIWNRKKKGGRVIESNGGFFLQDRSMRVPDVAWIQIDRWNALTDDEKNSFPYMAPDFVIELQSKTDSLRYLERKMVKWLENGVRLAWLVCLKSQTTYVYEPGKPPLAVHFEETLSGGEVLVGLSTRLSDILEY</sequence>
<evidence type="ECO:0000259" key="1">
    <source>
        <dbReference type="Pfam" id="PF05685"/>
    </source>
</evidence>
<dbReference type="EMBL" id="JAVDTI010000001">
    <property type="protein sequence ID" value="MDR6803058.1"/>
    <property type="molecule type" value="Genomic_DNA"/>
</dbReference>
<dbReference type="InterPro" id="IPR012296">
    <property type="entry name" value="Nuclease_put_TT1808"/>
</dbReference>
<dbReference type="InterPro" id="IPR011335">
    <property type="entry name" value="Restrct_endonuc-II-like"/>
</dbReference>
<keyword evidence="2" id="KW-0378">Hydrolase</keyword>
<dbReference type="PANTHER" id="PTHR34107">
    <property type="entry name" value="SLL0198 PROTEIN-RELATED"/>
    <property type="match status" value="1"/>
</dbReference>
<name>A0ABU1QPI7_9BACT</name>
<dbReference type="InterPro" id="IPR008538">
    <property type="entry name" value="Uma2"/>
</dbReference>
<feature type="domain" description="Putative restriction endonuclease" evidence="1">
    <location>
        <begin position="37"/>
        <end position="206"/>
    </location>
</feature>
<reference evidence="2 3" key="1">
    <citation type="submission" date="2023-07" db="EMBL/GenBank/DDBJ databases">
        <title>Sorghum-associated microbial communities from plants grown in Nebraska, USA.</title>
        <authorList>
            <person name="Schachtman D."/>
        </authorList>
    </citation>
    <scope>NUCLEOTIDE SEQUENCE [LARGE SCALE GENOMIC DNA]</scope>
    <source>
        <strain evidence="2 3">BE57</strain>
    </source>
</reference>
<dbReference type="Pfam" id="PF05685">
    <property type="entry name" value="Uma2"/>
    <property type="match status" value="1"/>
</dbReference>
<keyword evidence="3" id="KW-1185">Reference proteome</keyword>
<dbReference type="PANTHER" id="PTHR34107:SF6">
    <property type="entry name" value="SLR0981 PROTEIN"/>
    <property type="match status" value="1"/>
</dbReference>
<keyword evidence="2" id="KW-0255">Endonuclease</keyword>
<keyword evidence="2" id="KW-0540">Nuclease</keyword>
<gene>
    <name evidence="2" type="ORF">J2W84_000095</name>
</gene>
<comment type="caution">
    <text evidence="2">The sequence shown here is derived from an EMBL/GenBank/DDBJ whole genome shotgun (WGS) entry which is preliminary data.</text>
</comment>
<dbReference type="GO" id="GO:0004519">
    <property type="term" value="F:endonuclease activity"/>
    <property type="evidence" value="ECO:0007669"/>
    <property type="project" value="UniProtKB-KW"/>
</dbReference>
<dbReference type="RefSeq" id="WP_309980580.1">
    <property type="nucleotide sequence ID" value="NZ_JAVDTI010000001.1"/>
</dbReference>
<organism evidence="2 3">
    <name type="scientific">Dyadobacter fermentans</name>
    <dbReference type="NCBI Taxonomy" id="94254"/>
    <lineage>
        <taxon>Bacteria</taxon>
        <taxon>Pseudomonadati</taxon>
        <taxon>Bacteroidota</taxon>
        <taxon>Cytophagia</taxon>
        <taxon>Cytophagales</taxon>
        <taxon>Spirosomataceae</taxon>
        <taxon>Dyadobacter</taxon>
    </lineage>
</organism>
<evidence type="ECO:0000313" key="3">
    <source>
        <dbReference type="Proteomes" id="UP001264980"/>
    </source>
</evidence>
<accession>A0ABU1QPI7</accession>